<organism evidence="1 2">
    <name type="scientific">Candidatus Desulfatibia profunda</name>
    <dbReference type="NCBI Taxonomy" id="2841695"/>
    <lineage>
        <taxon>Bacteria</taxon>
        <taxon>Pseudomonadati</taxon>
        <taxon>Thermodesulfobacteriota</taxon>
        <taxon>Desulfobacteria</taxon>
        <taxon>Desulfobacterales</taxon>
        <taxon>Desulfobacterales incertae sedis</taxon>
        <taxon>Candidatus Desulfatibia</taxon>
    </lineage>
</organism>
<dbReference type="Proteomes" id="UP000603434">
    <property type="component" value="Unassembled WGS sequence"/>
</dbReference>
<dbReference type="EMBL" id="JACNJH010000255">
    <property type="protein sequence ID" value="MBC8363104.1"/>
    <property type="molecule type" value="Genomic_DNA"/>
</dbReference>
<protein>
    <submittedName>
        <fullName evidence="1">Type II toxin-antitoxin system HicB family antitoxin</fullName>
    </submittedName>
</protein>
<reference evidence="1 2" key="1">
    <citation type="submission" date="2020-08" db="EMBL/GenBank/DDBJ databases">
        <title>Bridging the membrane lipid divide: bacteria of the FCB group superphylum have the potential to synthesize archaeal ether lipids.</title>
        <authorList>
            <person name="Villanueva L."/>
            <person name="Von Meijenfeldt F.A.B."/>
            <person name="Westbye A.B."/>
            <person name="Yadav S."/>
            <person name="Hopmans E.C."/>
            <person name="Dutilh B.E."/>
            <person name="Sinninghe Damste J.S."/>
        </authorList>
    </citation>
    <scope>NUCLEOTIDE SEQUENCE [LARGE SCALE GENOMIC DNA]</scope>
    <source>
        <strain evidence="1">NIOZ-UU30</strain>
    </source>
</reference>
<dbReference type="InterPro" id="IPR035069">
    <property type="entry name" value="TTHA1013/TTHA0281-like"/>
</dbReference>
<evidence type="ECO:0000313" key="1">
    <source>
        <dbReference type="EMBL" id="MBC8363104.1"/>
    </source>
</evidence>
<gene>
    <name evidence="1" type="ORF">H8E23_17100</name>
</gene>
<name>A0A8J6NQN5_9BACT</name>
<dbReference type="Gene3D" id="3.30.160.250">
    <property type="match status" value="1"/>
</dbReference>
<evidence type="ECO:0000313" key="2">
    <source>
        <dbReference type="Proteomes" id="UP000603434"/>
    </source>
</evidence>
<proteinExistence type="predicted"/>
<comment type="caution">
    <text evidence="1">The sequence shown here is derived from an EMBL/GenBank/DDBJ whole genome shotgun (WGS) entry which is preliminary data.</text>
</comment>
<accession>A0A8J6NQN5</accession>
<dbReference type="SUPFAM" id="SSF143100">
    <property type="entry name" value="TTHA1013/TTHA0281-like"/>
    <property type="match status" value="1"/>
</dbReference>
<sequence length="89" mass="10419">MDINITIEVWQKGKWFIAKCPELDFISQGKTREEAKNNLLEVIQIQFEEMSQIGALDEYLTECGYEKQNNKIIPKTEMIGFEKYSLRVA</sequence>
<dbReference type="AlphaFoldDB" id="A0A8J6NQN5"/>